<protein>
    <recommendedName>
        <fullName evidence="4">Type II toxin-antitoxin system HicB family antitoxin</fullName>
    </recommendedName>
</protein>
<dbReference type="Proteomes" id="UP000270673">
    <property type="component" value="Chromosome"/>
</dbReference>
<reference evidence="2 3" key="1">
    <citation type="submission" date="2018-10" db="EMBL/GenBank/DDBJ databases">
        <title>Butyricimonas faecalis sp. nov., isolated from human faeces and emended description of the genus Butyricimonas.</title>
        <authorList>
            <person name="Le Roy T."/>
            <person name="Van der Smissen P."/>
            <person name="Paquot A."/>
            <person name="Delzenne N."/>
            <person name="Muccioli G."/>
            <person name="Collet J.-F."/>
            <person name="Cani P.D."/>
        </authorList>
    </citation>
    <scope>NUCLEOTIDE SEQUENCE [LARGE SCALE GENOMIC DNA]</scope>
    <source>
        <strain evidence="2 3">H184</strain>
    </source>
</reference>
<gene>
    <name evidence="1" type="ORF">D8S85_02080</name>
    <name evidence="2" type="ORF">D8S85_19470</name>
</gene>
<dbReference type="EMBL" id="CP032819">
    <property type="protein sequence ID" value="AZS31511.1"/>
    <property type="molecule type" value="Genomic_DNA"/>
</dbReference>
<evidence type="ECO:0008006" key="4">
    <source>
        <dbReference type="Google" id="ProtNLM"/>
    </source>
</evidence>
<proteinExistence type="predicted"/>
<accession>A0A3Q9IRL4</accession>
<organism evidence="2 3">
    <name type="scientific">Butyricimonas faecalis</name>
    <dbReference type="NCBI Taxonomy" id="2093856"/>
    <lineage>
        <taxon>Bacteria</taxon>
        <taxon>Pseudomonadati</taxon>
        <taxon>Bacteroidota</taxon>
        <taxon>Bacteroidia</taxon>
        <taxon>Bacteroidales</taxon>
        <taxon>Odoribacteraceae</taxon>
        <taxon>Butyricimonas</taxon>
    </lineage>
</organism>
<dbReference type="OrthoDB" id="1100139at2"/>
<dbReference type="KEGG" id="buy:D8S85_02080"/>
<dbReference type="RefSeq" id="WP_106482180.1">
    <property type="nucleotide sequence ID" value="NZ_CP032819.1"/>
</dbReference>
<evidence type="ECO:0000313" key="2">
    <source>
        <dbReference type="EMBL" id="AZS31511.1"/>
    </source>
</evidence>
<keyword evidence="3" id="KW-1185">Reference proteome</keyword>
<evidence type="ECO:0000313" key="3">
    <source>
        <dbReference type="Proteomes" id="UP000270673"/>
    </source>
</evidence>
<dbReference type="KEGG" id="buy:D8S85_19470"/>
<sequence>METVSVKLVVFKHPEPARWDTYCSYCPELQYFFGRGETVNEVVEQVHQTLLEELQNRNAYKNLHNLGWNITDTSIKVPIFTDEEAVSLTEQSYEVTISNYQIVKIDVEVPPARKLW</sequence>
<name>A0A3Q9IRL4_9BACT</name>
<evidence type="ECO:0000313" key="1">
    <source>
        <dbReference type="EMBL" id="AZS28455.1"/>
    </source>
</evidence>
<dbReference type="EMBL" id="CP032819">
    <property type="protein sequence ID" value="AZS28455.1"/>
    <property type="molecule type" value="Genomic_DNA"/>
</dbReference>
<dbReference type="AlphaFoldDB" id="A0A3Q9IRL4"/>